<dbReference type="SUPFAM" id="SSF46565">
    <property type="entry name" value="Chaperone J-domain"/>
    <property type="match status" value="1"/>
</dbReference>
<dbReference type="Proteomes" id="UP001168821">
    <property type="component" value="Unassembled WGS sequence"/>
</dbReference>
<keyword evidence="5" id="KW-0143">Chaperone</keyword>
<evidence type="ECO:0000256" key="5">
    <source>
        <dbReference type="ARBA" id="ARBA00023186"/>
    </source>
</evidence>
<evidence type="ECO:0000256" key="3">
    <source>
        <dbReference type="ARBA" id="ARBA00022490"/>
    </source>
</evidence>
<dbReference type="InterPro" id="IPR012677">
    <property type="entry name" value="Nucleotide-bd_a/b_plait_sf"/>
</dbReference>
<dbReference type="GO" id="GO:0000390">
    <property type="term" value="P:spliceosomal complex disassembly"/>
    <property type="evidence" value="ECO:0007669"/>
    <property type="project" value="TreeGrafter"/>
</dbReference>
<dbReference type="SUPFAM" id="SSF54928">
    <property type="entry name" value="RNA-binding domain, RBD"/>
    <property type="match status" value="1"/>
</dbReference>
<name>A0AA38MP77_9CUCU</name>
<dbReference type="EMBL" id="JALNTZ010000002">
    <property type="protein sequence ID" value="KAJ3662962.1"/>
    <property type="molecule type" value="Genomic_DNA"/>
</dbReference>
<dbReference type="Pfam" id="PF00076">
    <property type="entry name" value="RRM_1"/>
    <property type="match status" value="1"/>
</dbReference>
<dbReference type="PANTHER" id="PTHR44313:SF1">
    <property type="entry name" value="DNAJ HOMOLOG SUBFAMILY C MEMBER 17"/>
    <property type="match status" value="1"/>
</dbReference>
<dbReference type="Gene3D" id="1.10.287.110">
    <property type="entry name" value="DnaJ domain"/>
    <property type="match status" value="1"/>
</dbReference>
<evidence type="ECO:0008006" key="13">
    <source>
        <dbReference type="Google" id="ProtNLM"/>
    </source>
</evidence>
<keyword evidence="4 7" id="KW-0694">RNA-binding</keyword>
<comment type="caution">
    <text evidence="11">The sequence shown here is derived from an EMBL/GenBank/DDBJ whole genome shotgun (WGS) entry which is preliminary data.</text>
</comment>
<evidence type="ECO:0000256" key="1">
    <source>
        <dbReference type="ARBA" id="ARBA00004123"/>
    </source>
</evidence>
<dbReference type="InterPro" id="IPR035979">
    <property type="entry name" value="RBD_domain_sf"/>
</dbReference>
<dbReference type="AlphaFoldDB" id="A0AA38MP77"/>
<evidence type="ECO:0000256" key="8">
    <source>
        <dbReference type="SAM" id="Coils"/>
    </source>
</evidence>
<feature type="domain" description="RRM" evidence="10">
    <location>
        <begin position="169"/>
        <end position="248"/>
    </location>
</feature>
<feature type="domain" description="J" evidence="9">
    <location>
        <begin position="10"/>
        <end position="75"/>
    </location>
</feature>
<evidence type="ECO:0000256" key="6">
    <source>
        <dbReference type="ARBA" id="ARBA00023242"/>
    </source>
</evidence>
<comment type="subcellular location">
    <subcellularLocation>
        <location evidence="2">Cytoplasm</location>
    </subcellularLocation>
    <subcellularLocation>
        <location evidence="1">Nucleus</location>
    </subcellularLocation>
</comment>
<evidence type="ECO:0000259" key="9">
    <source>
        <dbReference type="PROSITE" id="PS50076"/>
    </source>
</evidence>
<keyword evidence="8" id="KW-0175">Coiled coil</keyword>
<dbReference type="GO" id="GO:0005681">
    <property type="term" value="C:spliceosomal complex"/>
    <property type="evidence" value="ECO:0007669"/>
    <property type="project" value="TreeGrafter"/>
</dbReference>
<dbReference type="InterPro" id="IPR052094">
    <property type="entry name" value="Pre-mRNA-splicing_ERAD"/>
</dbReference>
<dbReference type="InterPro" id="IPR001623">
    <property type="entry name" value="DnaJ_domain"/>
</dbReference>
<dbReference type="GO" id="GO:0005737">
    <property type="term" value="C:cytoplasm"/>
    <property type="evidence" value="ECO:0007669"/>
    <property type="project" value="UniProtKB-SubCell"/>
</dbReference>
<gene>
    <name evidence="11" type="ORF">Zmor_007276</name>
</gene>
<protein>
    <recommendedName>
        <fullName evidence="13">DnaJ-like protein subfamily C member 17</fullName>
    </recommendedName>
</protein>
<dbReference type="InterPro" id="IPR034254">
    <property type="entry name" value="DNAJC17_RRM"/>
</dbReference>
<dbReference type="PRINTS" id="PR00625">
    <property type="entry name" value="JDOMAIN"/>
</dbReference>
<evidence type="ECO:0000256" key="4">
    <source>
        <dbReference type="ARBA" id="ARBA00022884"/>
    </source>
</evidence>
<evidence type="ECO:0000256" key="2">
    <source>
        <dbReference type="ARBA" id="ARBA00004496"/>
    </source>
</evidence>
<dbReference type="CDD" id="cd12429">
    <property type="entry name" value="RRM_DNAJC17"/>
    <property type="match status" value="1"/>
</dbReference>
<dbReference type="PROSITE" id="PS50076">
    <property type="entry name" value="DNAJ_2"/>
    <property type="match status" value="1"/>
</dbReference>
<dbReference type="InterPro" id="IPR000504">
    <property type="entry name" value="RRM_dom"/>
</dbReference>
<reference evidence="11" key="1">
    <citation type="journal article" date="2023" name="G3 (Bethesda)">
        <title>Whole genome assemblies of Zophobas morio and Tenebrio molitor.</title>
        <authorList>
            <person name="Kaur S."/>
            <person name="Stinson S.A."/>
            <person name="diCenzo G.C."/>
        </authorList>
    </citation>
    <scope>NUCLEOTIDE SEQUENCE</scope>
    <source>
        <strain evidence="11">QUZm001</strain>
    </source>
</reference>
<evidence type="ECO:0000259" key="10">
    <source>
        <dbReference type="PROSITE" id="PS50102"/>
    </source>
</evidence>
<dbReference type="SMART" id="SM00271">
    <property type="entry name" value="DnaJ"/>
    <property type="match status" value="1"/>
</dbReference>
<dbReference type="InterPro" id="IPR036869">
    <property type="entry name" value="J_dom_sf"/>
</dbReference>
<organism evidence="11 12">
    <name type="scientific">Zophobas morio</name>
    <dbReference type="NCBI Taxonomy" id="2755281"/>
    <lineage>
        <taxon>Eukaryota</taxon>
        <taxon>Metazoa</taxon>
        <taxon>Ecdysozoa</taxon>
        <taxon>Arthropoda</taxon>
        <taxon>Hexapoda</taxon>
        <taxon>Insecta</taxon>
        <taxon>Pterygota</taxon>
        <taxon>Neoptera</taxon>
        <taxon>Endopterygota</taxon>
        <taxon>Coleoptera</taxon>
        <taxon>Polyphaga</taxon>
        <taxon>Cucujiformia</taxon>
        <taxon>Tenebrionidae</taxon>
        <taxon>Zophobas</taxon>
    </lineage>
</organism>
<dbReference type="GO" id="GO:0003723">
    <property type="term" value="F:RNA binding"/>
    <property type="evidence" value="ECO:0007669"/>
    <property type="project" value="UniProtKB-UniRule"/>
</dbReference>
<dbReference type="PROSITE" id="PS50102">
    <property type="entry name" value="RRM"/>
    <property type="match status" value="1"/>
</dbReference>
<evidence type="ECO:0000256" key="7">
    <source>
        <dbReference type="PROSITE-ProRule" id="PRU00176"/>
    </source>
</evidence>
<dbReference type="Pfam" id="PF00226">
    <property type="entry name" value="DnaJ"/>
    <property type="match status" value="1"/>
</dbReference>
<accession>A0AA38MP77</accession>
<sequence>MDNVKIEDLDLYEILEVNPNSSVPEIKKAYRKKALQCHPDKNPDNPNAAKEFHQLSKILEILIDETARKAYDGVLKGRKEAALRHKELDSKRRKLKEDLEAREKRACDSKREKTADEKLRAEIERLRREGSQQVEEELERIQEEIRAQKKHRSENDLIDLMSANHRIKIKWYVAKGDGTNGGYTHEMLHRFLSKYGNINALVVSAKKMGSALVEFETRKAAEMAIEMECGLPSNRIKLQWINVPPGKHHRTQSTLVKPSDYESIVLTKMRQAEERRRLIEQMKAEDGDD</sequence>
<dbReference type="PANTHER" id="PTHR44313">
    <property type="entry name" value="DNAJ HOMOLOG SUBFAMILY C MEMBER 17"/>
    <property type="match status" value="1"/>
</dbReference>
<keyword evidence="12" id="KW-1185">Reference proteome</keyword>
<evidence type="ECO:0000313" key="12">
    <source>
        <dbReference type="Proteomes" id="UP001168821"/>
    </source>
</evidence>
<dbReference type="Gene3D" id="3.30.70.330">
    <property type="match status" value="1"/>
</dbReference>
<proteinExistence type="predicted"/>
<keyword evidence="3" id="KW-0963">Cytoplasm</keyword>
<dbReference type="CDD" id="cd06257">
    <property type="entry name" value="DnaJ"/>
    <property type="match status" value="1"/>
</dbReference>
<keyword evidence="6" id="KW-0539">Nucleus</keyword>
<feature type="coiled-coil region" evidence="8">
    <location>
        <begin position="78"/>
        <end position="151"/>
    </location>
</feature>
<evidence type="ECO:0000313" key="11">
    <source>
        <dbReference type="EMBL" id="KAJ3662962.1"/>
    </source>
</evidence>